<accession>A0ABT7U912</accession>
<reference evidence="1 2" key="3">
    <citation type="submission" date="2023-06" db="EMBL/GenBank/DDBJ databases">
        <authorList>
            <person name="Zeman M."/>
            <person name="Kubasova T."/>
            <person name="Jahodarova E."/>
            <person name="Nykrynova M."/>
            <person name="Rychlik I."/>
        </authorList>
    </citation>
    <scope>NUCLEOTIDE SEQUENCE [LARGE SCALE GENOMIC DNA]</scope>
    <source>
        <strain evidence="1 2">ET39</strain>
    </source>
</reference>
<proteinExistence type="predicted"/>
<dbReference type="Proteomes" id="UP001529340">
    <property type="component" value="Unassembled WGS sequence"/>
</dbReference>
<reference evidence="1 2" key="1">
    <citation type="submission" date="2023-06" db="EMBL/GenBank/DDBJ databases">
        <title>Identification and characterization of horizontal gene transfer across gut microbiota members of farm animals based on homology search.</title>
        <authorList>
            <person name="Schwarzerova J."/>
            <person name="Nykrynova M."/>
            <person name="Jureckova K."/>
            <person name="Cejkova D."/>
            <person name="Rychlik I."/>
        </authorList>
    </citation>
    <scope>NUCLEOTIDE SEQUENCE [LARGE SCALE GENOMIC DNA]</scope>
    <source>
        <strain evidence="1 2">ET39</strain>
    </source>
</reference>
<keyword evidence="2" id="KW-1185">Reference proteome</keyword>
<name>A0ABT7U912_9FIRM</name>
<gene>
    <name evidence="1" type="ORF">QUV96_00440</name>
</gene>
<reference evidence="2" key="2">
    <citation type="submission" date="2023-06" db="EMBL/GenBank/DDBJ databases">
        <title>Identification and characterization of horizontal gene transfer across gut microbiota members of farm animals based on homology search.</title>
        <authorList>
            <person name="Zeman M."/>
            <person name="Kubasova T."/>
            <person name="Jahodarova E."/>
            <person name="Nykrynova M."/>
            <person name="Rychlik I."/>
        </authorList>
    </citation>
    <scope>NUCLEOTIDE SEQUENCE [LARGE SCALE GENOMIC DNA]</scope>
    <source>
        <strain evidence="2">ET39</strain>
    </source>
</reference>
<protein>
    <submittedName>
        <fullName evidence="1">TIGR02678 family protein</fullName>
    </submittedName>
</protein>
<dbReference type="NCBIfam" id="TIGR02678">
    <property type="entry name" value="TIGR02678 family protein"/>
    <property type="match status" value="1"/>
</dbReference>
<evidence type="ECO:0000313" key="2">
    <source>
        <dbReference type="Proteomes" id="UP001529340"/>
    </source>
</evidence>
<comment type="caution">
    <text evidence="1">The sequence shown here is derived from an EMBL/GenBank/DDBJ whole genome shotgun (WGS) entry which is preliminary data.</text>
</comment>
<dbReference type="InterPro" id="IPR013494">
    <property type="entry name" value="CHP02678"/>
</dbReference>
<dbReference type="EMBL" id="JAUDCG010000002">
    <property type="protein sequence ID" value="MDM8156101.1"/>
    <property type="molecule type" value="Genomic_DNA"/>
</dbReference>
<sequence>MRRWILRSQDPQLYYEIKDHQKELRRRFQDKFGYALIINPLLAKLEKIPGQAQAWMGIQAFESIREYQMFCYLLMFLEDKEIEEQFILSTLTEYVALCFPKGEVSWNSYQCRRQLIHVLQYAVKSGLIKVTDGDGEGFLRNEQQEVLYENSGISRYFVRNFMQDIMHFQEPEEFSRSEWFAMEEDRGIVRRQRIYRKLLLSCGVYPDTQKEKDEDFAYIRNYRGHIARDLEQLFPCELQVYSSAAFLVLDREHTIGNVFPQNHALHDLILLVHAALRKRVQANTLTLSANEVIEMEIDACERMVQKVIRANRSMLPKKYQEESISAKKLCEQLLSLMESYGFMEQREHTCLFFPVVAKRSAAYREEEA</sequence>
<dbReference type="Pfam" id="PF09661">
    <property type="entry name" value="DUF2398"/>
    <property type="match status" value="1"/>
</dbReference>
<organism evidence="1 2">
    <name type="scientific">Amedibacillus dolichus</name>
    <dbReference type="NCBI Taxonomy" id="31971"/>
    <lineage>
        <taxon>Bacteria</taxon>
        <taxon>Bacillati</taxon>
        <taxon>Bacillota</taxon>
        <taxon>Erysipelotrichia</taxon>
        <taxon>Erysipelotrichales</taxon>
        <taxon>Erysipelotrichaceae</taxon>
        <taxon>Amedibacillus</taxon>
    </lineage>
</organism>
<evidence type="ECO:0000313" key="1">
    <source>
        <dbReference type="EMBL" id="MDM8156101.1"/>
    </source>
</evidence>